<dbReference type="EMBL" id="JACOOR010000003">
    <property type="protein sequence ID" value="MBC5659181.1"/>
    <property type="molecule type" value="Genomic_DNA"/>
</dbReference>
<evidence type="ECO:0000313" key="3">
    <source>
        <dbReference type="Proteomes" id="UP000649345"/>
    </source>
</evidence>
<dbReference type="RefSeq" id="WP_186871594.1">
    <property type="nucleotide sequence ID" value="NZ_JACOOR010000003.1"/>
</dbReference>
<protein>
    <submittedName>
        <fullName evidence="2">GPW/gp25 family protein</fullName>
    </submittedName>
</protein>
<proteinExistence type="predicted"/>
<gene>
    <name evidence="2" type="ORF">H8S44_05280</name>
</gene>
<dbReference type="AlphaFoldDB" id="A0A923LAV0"/>
<sequence length="137" mass="15830">MDHASSFLGRGFAFPPQVDPVTGKFRMAEGEEDIRQAIYIILMTRLKERAMRPDFGCNLQDYIFDLPDAAFESGLIREAEDALTRYEPRIRQVNVTVDRKERLTGIIYLNISYYVRATNNPNNLVFPYYLEEGIGEL</sequence>
<dbReference type="Proteomes" id="UP000649345">
    <property type="component" value="Unassembled WGS sequence"/>
</dbReference>
<feature type="domain" description="IraD/Gp25-like" evidence="1">
    <location>
        <begin position="29"/>
        <end position="119"/>
    </location>
</feature>
<comment type="caution">
    <text evidence="2">The sequence shown here is derived from an EMBL/GenBank/DDBJ whole genome shotgun (WGS) entry which is preliminary data.</text>
</comment>
<keyword evidence="3" id="KW-1185">Reference proteome</keyword>
<evidence type="ECO:0000313" key="2">
    <source>
        <dbReference type="EMBL" id="MBC5659181.1"/>
    </source>
</evidence>
<dbReference type="SUPFAM" id="SSF160719">
    <property type="entry name" value="gpW/gp25-like"/>
    <property type="match status" value="1"/>
</dbReference>
<dbReference type="Pfam" id="PF04965">
    <property type="entry name" value="GPW_gp25"/>
    <property type="match status" value="1"/>
</dbReference>
<evidence type="ECO:0000259" key="1">
    <source>
        <dbReference type="Pfam" id="PF04965"/>
    </source>
</evidence>
<name>A0A923LAV0_9FIRM</name>
<dbReference type="Gene3D" id="3.10.450.40">
    <property type="match status" value="1"/>
</dbReference>
<accession>A0A923LAV0</accession>
<reference evidence="2" key="1">
    <citation type="submission" date="2020-08" db="EMBL/GenBank/DDBJ databases">
        <title>Genome public.</title>
        <authorList>
            <person name="Liu C."/>
            <person name="Sun Q."/>
        </authorList>
    </citation>
    <scope>NUCLEOTIDE SEQUENCE</scope>
    <source>
        <strain evidence="2">NSJ-68</strain>
    </source>
</reference>
<organism evidence="2 3">
    <name type="scientific">Anaerosacchariphilus hominis</name>
    <dbReference type="NCBI Taxonomy" id="2763017"/>
    <lineage>
        <taxon>Bacteria</taxon>
        <taxon>Bacillati</taxon>
        <taxon>Bacillota</taxon>
        <taxon>Clostridia</taxon>
        <taxon>Lachnospirales</taxon>
        <taxon>Lachnospiraceae</taxon>
        <taxon>Anaerosacchariphilus</taxon>
    </lineage>
</organism>
<dbReference type="InterPro" id="IPR007048">
    <property type="entry name" value="IraD/Gp25-like"/>
</dbReference>